<feature type="region of interest" description="Disordered" evidence="1">
    <location>
        <begin position="168"/>
        <end position="212"/>
    </location>
</feature>
<feature type="region of interest" description="Disordered" evidence="1">
    <location>
        <begin position="1"/>
        <end position="20"/>
    </location>
</feature>
<feature type="compositionally biased region" description="Polar residues" evidence="1">
    <location>
        <begin position="53"/>
        <end position="68"/>
    </location>
</feature>
<dbReference type="GO" id="GO:0031047">
    <property type="term" value="P:regulatory ncRNA-mediated gene silencing"/>
    <property type="evidence" value="ECO:0007669"/>
    <property type="project" value="InterPro"/>
</dbReference>
<feature type="non-terminal residue" evidence="2">
    <location>
        <position position="1"/>
    </location>
</feature>
<dbReference type="PANTHER" id="PTHR46602:SF1">
    <property type="entry name" value="PROTEIN SUPPRESSOR OF GENE SILENCING 3"/>
    <property type="match status" value="1"/>
</dbReference>
<feature type="region of interest" description="Disordered" evidence="1">
    <location>
        <begin position="119"/>
        <end position="152"/>
    </location>
</feature>
<evidence type="ECO:0000256" key="1">
    <source>
        <dbReference type="SAM" id="MobiDB-lite"/>
    </source>
</evidence>
<organism evidence="2">
    <name type="scientific">Picea abies</name>
    <name type="common">Norway spruce</name>
    <name type="synonym">Picea excelsa</name>
    <dbReference type="NCBI Taxonomy" id="3329"/>
    <lineage>
        <taxon>Eukaryota</taxon>
        <taxon>Viridiplantae</taxon>
        <taxon>Streptophyta</taxon>
        <taxon>Embryophyta</taxon>
        <taxon>Tracheophyta</taxon>
        <taxon>Spermatophyta</taxon>
        <taxon>Pinopsida</taxon>
        <taxon>Pinidae</taxon>
        <taxon>Conifers I</taxon>
        <taxon>Pinales</taxon>
        <taxon>Pinaceae</taxon>
        <taxon>Picea</taxon>
    </lineage>
</organism>
<dbReference type="AlphaFoldDB" id="B2KZJ3"/>
<feature type="compositionally biased region" description="Acidic residues" evidence="1">
    <location>
        <begin position="185"/>
        <end position="208"/>
    </location>
</feature>
<protein>
    <submittedName>
        <fullName evidence="2">Suppressor of gene silencing 3 protein</fullName>
    </submittedName>
</protein>
<dbReference type="InterPro" id="IPR044287">
    <property type="entry name" value="SGS3"/>
</dbReference>
<evidence type="ECO:0000313" key="2">
    <source>
        <dbReference type="EMBL" id="ACA04884.1"/>
    </source>
</evidence>
<dbReference type="GO" id="GO:0051607">
    <property type="term" value="P:defense response to virus"/>
    <property type="evidence" value="ECO:0007669"/>
    <property type="project" value="InterPro"/>
</dbReference>
<gene>
    <name evidence="2" type="primary">SGS3</name>
</gene>
<feature type="non-terminal residue" evidence="2">
    <location>
        <position position="258"/>
    </location>
</feature>
<name>B2KZJ3_PICAB</name>
<dbReference type="EMBL" id="EU332982">
    <property type="protein sequence ID" value="ACA04884.1"/>
    <property type="molecule type" value="mRNA"/>
</dbReference>
<feature type="region of interest" description="Disordered" evidence="1">
    <location>
        <begin position="32"/>
        <end position="96"/>
    </location>
</feature>
<feature type="compositionally biased region" description="Basic and acidic residues" evidence="1">
    <location>
        <begin position="37"/>
        <end position="49"/>
    </location>
</feature>
<feature type="compositionally biased region" description="Polar residues" evidence="1">
    <location>
        <begin position="123"/>
        <end position="132"/>
    </location>
</feature>
<reference evidence="2" key="1">
    <citation type="journal article" date="2009" name="Plant Physiol. Biochem.">
        <title>Effect of bud burst forcing on transcript expression of selected genes in needles of Norway spruce during autumn.</title>
        <authorList>
            <person name="Asante D.K."/>
            <person name="Yakovlev I.A."/>
            <person name="Fossdal C.G."/>
            <person name="Timmerhaus G."/>
            <person name="Partanen J."/>
            <person name="Johnsen O."/>
        </authorList>
    </citation>
    <scope>NUCLEOTIDE SEQUENCE</scope>
</reference>
<proteinExistence type="evidence at transcript level"/>
<accession>B2KZJ3</accession>
<feature type="compositionally biased region" description="Polar residues" evidence="1">
    <location>
        <begin position="78"/>
        <end position="89"/>
    </location>
</feature>
<sequence length="258" mass="28265">RPRGSAYSPTARKWSWEGERSYTVDGRSLDRWVNSSSDRDQAYKQRGGKELGNPQQRNVTYENTTASPRNVGGWGQNGKANWTMQSSPKPKSLESAVGNMDRRDVAVPPPLVNGWQWGRHNGSGANLNSSMASPAPGKGVGQGGANGREENSELGGKMLSKLLPFEQSGEPCHETNRAGHQSSDGDVEIDNLDSDDEFMSSDDCDSDGSDVSHETLKKNKWFKIFFESLDSLSIDEMNDPERQWHCPACRGGVGAMIV</sequence>
<dbReference type="PANTHER" id="PTHR46602">
    <property type="entry name" value="PROTEIN SUPPRESSOR OF GENE SILENCING 3"/>
    <property type="match status" value="1"/>
</dbReference>